<evidence type="ECO:0000313" key="2">
    <source>
        <dbReference type="EnsemblPlants" id="Kaladp0065s0020.1.v1.1.CDS.1"/>
    </source>
</evidence>
<dbReference type="AlphaFoldDB" id="A0A7N0UGU2"/>
<feature type="domain" description="Ppx/GppA phosphatase N-terminal" evidence="1">
    <location>
        <begin position="43"/>
        <end position="330"/>
    </location>
</feature>
<organism evidence="2 3">
    <name type="scientific">Kalanchoe fedtschenkoi</name>
    <name type="common">Lavender scallops</name>
    <name type="synonym">South American air plant</name>
    <dbReference type="NCBI Taxonomy" id="63787"/>
    <lineage>
        <taxon>Eukaryota</taxon>
        <taxon>Viridiplantae</taxon>
        <taxon>Streptophyta</taxon>
        <taxon>Embryophyta</taxon>
        <taxon>Tracheophyta</taxon>
        <taxon>Spermatophyta</taxon>
        <taxon>Magnoliopsida</taxon>
        <taxon>eudicotyledons</taxon>
        <taxon>Gunneridae</taxon>
        <taxon>Pentapetalae</taxon>
        <taxon>Saxifragales</taxon>
        <taxon>Crassulaceae</taxon>
        <taxon>Kalanchoe</taxon>
    </lineage>
</organism>
<dbReference type="Gene3D" id="3.30.420.40">
    <property type="match status" value="1"/>
</dbReference>
<dbReference type="Proteomes" id="UP000594263">
    <property type="component" value="Unplaced"/>
</dbReference>
<dbReference type="Pfam" id="PF02541">
    <property type="entry name" value="Ppx-GppA"/>
    <property type="match status" value="1"/>
</dbReference>
<dbReference type="CDD" id="cd24006">
    <property type="entry name" value="ASKHA_NBD_PPX_GppA"/>
    <property type="match status" value="1"/>
</dbReference>
<dbReference type="PANTHER" id="PTHR30005:SF0">
    <property type="entry name" value="RETROGRADE REGULATION PROTEIN 2"/>
    <property type="match status" value="1"/>
</dbReference>
<evidence type="ECO:0000313" key="3">
    <source>
        <dbReference type="Proteomes" id="UP000594263"/>
    </source>
</evidence>
<sequence length="375" mass="40838">MSAASVPLTPQLLSNPNNLHAAIDMGTNSFKLHIIQADPSTGKFLSLDRFKEPVLLGQSTTGSSSLLISSHAQARAIAALRNFSRLLKSSSIADCRVVATSAVREAVNRKEFLDRVEEEVGMTVEVLSGEDEGKYVYMGVLQFVPHCQKLVLCIDIGGGSTEFVVGCGGKVLYAASLRLGHVVLTQEFLRNGELLKMREHVRKVIQESGLVEKVRGIGFEVVVGSSGTIRAIEKAVLRGYGSGSHQVDEDVLLGDSRTDWSFSREELSNVVQRLGGDESKTWRGKLFKRRSEFIFAGAVLLEEIVDMLGIAGIDVSGYALGEGIIAEKLARVCEHYDQELNARWRSVIRLTSKFNNKKGMKSAAQCAAVSKVPLI</sequence>
<dbReference type="OMA" id="CKYGVRE"/>
<dbReference type="PANTHER" id="PTHR30005">
    <property type="entry name" value="EXOPOLYPHOSPHATASE"/>
    <property type="match status" value="1"/>
</dbReference>
<name>A0A7N0UGU2_KALFE</name>
<dbReference type="SUPFAM" id="SSF53067">
    <property type="entry name" value="Actin-like ATPase domain"/>
    <property type="match status" value="2"/>
</dbReference>
<dbReference type="GO" id="GO:0016462">
    <property type="term" value="F:pyrophosphatase activity"/>
    <property type="evidence" value="ECO:0007669"/>
    <property type="project" value="TreeGrafter"/>
</dbReference>
<dbReference type="Gene3D" id="3.30.420.150">
    <property type="entry name" value="Exopolyphosphatase. Domain 2"/>
    <property type="match status" value="1"/>
</dbReference>
<keyword evidence="3" id="KW-1185">Reference proteome</keyword>
<dbReference type="InterPro" id="IPR050273">
    <property type="entry name" value="GppA/Ppx_hydrolase"/>
</dbReference>
<dbReference type="EnsemblPlants" id="Kaladp0065s0020.1.v1.1">
    <property type="protein sequence ID" value="Kaladp0065s0020.1.v1.1.CDS.1"/>
    <property type="gene ID" value="Kaladp0065s0020.v1.1"/>
</dbReference>
<dbReference type="InterPro" id="IPR043129">
    <property type="entry name" value="ATPase_NBD"/>
</dbReference>
<dbReference type="InterPro" id="IPR003695">
    <property type="entry name" value="Ppx_GppA_N"/>
</dbReference>
<accession>A0A7N0UGU2</accession>
<reference evidence="2" key="1">
    <citation type="submission" date="2021-01" db="UniProtKB">
        <authorList>
            <consortium name="EnsemblPlants"/>
        </authorList>
    </citation>
    <scope>IDENTIFICATION</scope>
</reference>
<protein>
    <recommendedName>
        <fullName evidence="1">Ppx/GppA phosphatase N-terminal domain-containing protein</fullName>
    </recommendedName>
</protein>
<proteinExistence type="predicted"/>
<dbReference type="Gramene" id="Kaladp0065s0020.1.v1.1">
    <property type="protein sequence ID" value="Kaladp0065s0020.1.v1.1.CDS.1"/>
    <property type="gene ID" value="Kaladp0065s0020.v1.1"/>
</dbReference>
<evidence type="ECO:0000259" key="1">
    <source>
        <dbReference type="Pfam" id="PF02541"/>
    </source>
</evidence>